<organism evidence="3 4">
    <name type="scientific">Micromonospora wenchangensis</name>
    <dbReference type="NCBI Taxonomy" id="1185415"/>
    <lineage>
        <taxon>Bacteria</taxon>
        <taxon>Bacillati</taxon>
        <taxon>Actinomycetota</taxon>
        <taxon>Actinomycetes</taxon>
        <taxon>Micromonosporales</taxon>
        <taxon>Micromonosporaceae</taxon>
        <taxon>Micromonospora</taxon>
    </lineage>
</organism>
<dbReference type="InterPro" id="IPR047057">
    <property type="entry name" value="MerR_fam"/>
</dbReference>
<dbReference type="GO" id="GO:0003677">
    <property type="term" value="F:DNA binding"/>
    <property type="evidence" value="ECO:0007669"/>
    <property type="project" value="UniProtKB-KW"/>
</dbReference>
<evidence type="ECO:0000313" key="3">
    <source>
        <dbReference type="EMBL" id="OWV11552.1"/>
    </source>
</evidence>
<dbReference type="SUPFAM" id="SSF46955">
    <property type="entry name" value="Putative DNA-binding domain"/>
    <property type="match status" value="1"/>
</dbReference>
<evidence type="ECO:0000313" key="4">
    <source>
        <dbReference type="Proteomes" id="UP000197174"/>
    </source>
</evidence>
<dbReference type="SMART" id="SM00422">
    <property type="entry name" value="HTH_MERR"/>
    <property type="match status" value="1"/>
</dbReference>
<feature type="domain" description="HTH merR-type" evidence="2">
    <location>
        <begin position="12"/>
        <end position="82"/>
    </location>
</feature>
<dbReference type="InterPro" id="IPR009061">
    <property type="entry name" value="DNA-bd_dom_put_sf"/>
</dbReference>
<protein>
    <submittedName>
        <fullName evidence="3">MerR family transcriptional regulator</fullName>
    </submittedName>
</protein>
<dbReference type="InterPro" id="IPR011256">
    <property type="entry name" value="Reg_factor_effector_dom_sf"/>
</dbReference>
<keyword evidence="4" id="KW-1185">Reference proteome</keyword>
<dbReference type="PROSITE" id="PS50937">
    <property type="entry name" value="HTH_MERR_2"/>
    <property type="match status" value="1"/>
</dbReference>
<sequence>MAQAGRVNDVELILPGEFGAATRLSSKALRLYAEQGLLVPAAIDPATGYRRYHRDQIPRGRLIARLRVLGLPLARIATLLEFSPQARQAELRAWLAAQEAQLRRRRELIEALDGAAVPSTAAPGLRLRPPRKLLCQERRVHIGELDTFVTEAQQRIRARLQATGVPCDGPALVHFHGFVTHDSDGPVEVAVAFIGAVEPVDDLRVRLSPAGTDVYLPVAEADAGFPDILHAYETLEAWIDANRLISLASPVEIRPGTDGALLDVTYPISTIGGS</sequence>
<evidence type="ECO:0000259" key="2">
    <source>
        <dbReference type="PROSITE" id="PS50937"/>
    </source>
</evidence>
<accession>A0A2D0AX85</accession>
<name>A0A2D0AX85_9ACTN</name>
<dbReference type="Pfam" id="PF13411">
    <property type="entry name" value="MerR_1"/>
    <property type="match status" value="1"/>
</dbReference>
<dbReference type="OrthoDB" id="7849865at2"/>
<dbReference type="Gene3D" id="3.20.80.10">
    <property type="entry name" value="Regulatory factor, effector binding domain"/>
    <property type="match status" value="1"/>
</dbReference>
<dbReference type="InterPro" id="IPR000551">
    <property type="entry name" value="MerR-type_HTH_dom"/>
</dbReference>
<evidence type="ECO:0000256" key="1">
    <source>
        <dbReference type="ARBA" id="ARBA00023125"/>
    </source>
</evidence>
<dbReference type="PANTHER" id="PTHR30204">
    <property type="entry name" value="REDOX-CYCLING DRUG-SENSING TRANSCRIPTIONAL ACTIVATOR SOXR"/>
    <property type="match status" value="1"/>
</dbReference>
<keyword evidence="1" id="KW-0238">DNA-binding</keyword>
<dbReference type="GO" id="GO:0003700">
    <property type="term" value="F:DNA-binding transcription factor activity"/>
    <property type="evidence" value="ECO:0007669"/>
    <property type="project" value="InterPro"/>
</dbReference>
<reference evidence="3 4" key="1">
    <citation type="submission" date="2017-03" db="EMBL/GenBank/DDBJ databases">
        <title>Whole genome sequence of Micromonospora wenchangensis, isolated from mangrove soil.</title>
        <authorList>
            <person name="Yang H."/>
        </authorList>
    </citation>
    <scope>NUCLEOTIDE SEQUENCE [LARGE SCALE GENOMIC DNA]</scope>
    <source>
        <strain evidence="3 4">CCTCC AA 2012002</strain>
    </source>
</reference>
<dbReference type="Gene3D" id="1.10.1660.10">
    <property type="match status" value="1"/>
</dbReference>
<dbReference type="PANTHER" id="PTHR30204:SF97">
    <property type="entry name" value="MERR FAMILY REGULATORY PROTEIN"/>
    <property type="match status" value="1"/>
</dbReference>
<proteinExistence type="predicted"/>
<comment type="caution">
    <text evidence="3">The sequence shown here is derived from an EMBL/GenBank/DDBJ whole genome shotgun (WGS) entry which is preliminary data.</text>
</comment>
<dbReference type="EMBL" id="MZMV01000005">
    <property type="protein sequence ID" value="OWV11552.1"/>
    <property type="molecule type" value="Genomic_DNA"/>
</dbReference>
<dbReference type="Proteomes" id="UP000197174">
    <property type="component" value="Unassembled WGS sequence"/>
</dbReference>
<gene>
    <name evidence="3" type="ORF">B5D80_04490</name>
</gene>
<dbReference type="AlphaFoldDB" id="A0A2D0AX85"/>